<accession>A0A386JC19</accession>
<feature type="transmembrane region" description="Helical" evidence="1">
    <location>
        <begin position="14"/>
        <end position="37"/>
    </location>
</feature>
<organism evidence="2">
    <name type="scientific">Clostridioides difficile</name>
    <name type="common">Peptoclostridium difficile</name>
    <dbReference type="NCBI Taxonomy" id="1496"/>
    <lineage>
        <taxon>Bacteria</taxon>
        <taxon>Bacillati</taxon>
        <taxon>Bacillota</taxon>
        <taxon>Clostridia</taxon>
        <taxon>Peptostreptococcales</taxon>
        <taxon>Peptostreptococcaceae</taxon>
        <taxon>Clostridioides</taxon>
    </lineage>
</organism>
<protein>
    <submittedName>
        <fullName evidence="2">Uncharacterized protein</fullName>
    </submittedName>
</protein>
<evidence type="ECO:0000256" key="1">
    <source>
        <dbReference type="SAM" id="Phobius"/>
    </source>
</evidence>
<geneLocation type="plasmid" evidence="2">
    <name>pHSJD-312</name>
</geneLocation>
<keyword evidence="2" id="KW-0614">Plasmid</keyword>
<reference evidence="2" key="1">
    <citation type="journal article" date="2018" name="Sci. Rep.">
        <title>Novel Clade C-I Clostridium difficile strains escape diagnostic tests, differ in pathogenicity potential and carry toxins on extrachromosomal elements.</title>
        <authorList>
            <person name="Ramirez-Vargas G."/>
            <person name="Lopez-Urena D."/>
            <person name="Badilla A."/>
            <person name="Orozco-Aguilar J."/>
            <person name="Murillo T."/>
            <person name="Rojas P."/>
            <person name="Riedel T."/>
            <person name="Overmann J."/>
            <person name="Gonzalez G."/>
            <person name="Chaves-Olarte E."/>
            <person name="Quesada-Gomez C."/>
            <person name="Rodriguez C."/>
        </authorList>
    </citation>
    <scope>NUCLEOTIDE SEQUENCE</scope>
    <source>
        <strain evidence="2">HSJD-312</strain>
        <plasmid evidence="2">pHSJD-312</plasmid>
    </source>
</reference>
<keyword evidence="1" id="KW-0812">Transmembrane</keyword>
<evidence type="ECO:0000313" key="2">
    <source>
        <dbReference type="EMBL" id="AYD68724.1"/>
    </source>
</evidence>
<dbReference type="AlphaFoldDB" id="A0A386JC19"/>
<name>A0A386JC19_CLODI</name>
<dbReference type="EMBL" id="MG973074">
    <property type="protein sequence ID" value="AYD68724.1"/>
    <property type="molecule type" value="Genomic_DNA"/>
</dbReference>
<keyword evidence="1" id="KW-0472">Membrane</keyword>
<keyword evidence="1" id="KW-1133">Transmembrane helix</keyword>
<proteinExistence type="predicted"/>
<gene>
    <name evidence="2" type="ORF">pHSJD-312_00103</name>
</gene>
<dbReference type="RefSeq" id="WP_172693320.1">
    <property type="nucleotide sequence ID" value="NZ_MG973074.1"/>
</dbReference>
<sequence>MEIKNILKKEDGNATSIVICIIVVVIMIFFCICAEYLRLALITKGVRDAFEKSLIAVATENYDETYPCLREGYGAAYQLNKTDEWKENVDRGEVENKLKEALKLTEEEGYYIKYNDSNVEYTLSDLKVEVTNRQLAPNDSSKVKKYEVRGSVILKIPPSFGFTRAETTKINLDSVSGYTPLF</sequence>